<evidence type="ECO:0000256" key="1">
    <source>
        <dbReference type="ARBA" id="ARBA00022679"/>
    </source>
</evidence>
<dbReference type="PANTHER" id="PTHR23359">
    <property type="entry name" value="NUCLEOTIDE KINASE"/>
    <property type="match status" value="1"/>
</dbReference>
<keyword evidence="7" id="KW-1185">Reference proteome</keyword>
<dbReference type="Gene3D" id="3.40.50.300">
    <property type="entry name" value="P-loop containing nucleotide triphosphate hydrolases"/>
    <property type="match status" value="1"/>
</dbReference>
<dbReference type="Pfam" id="PF05186">
    <property type="entry name" value="Dpy-30"/>
    <property type="match status" value="1"/>
</dbReference>
<sequence>MRYTSIICRFLPPGRTMDEDIDEGRPSLLPRIFINNLDTYVSGTLAQHLASCNPGQALDEEDEVEEEDEERIVEPDPPKNPQLAGYRIVGTISHPNAPTPTFVETTLNYESRRDFYEHLFECDCVIYDITSDVSQAEEALWVAKSLANDYQRIGKKKVFILVTHLLSWLRSKTDASEGNHPMYDEENHAKRTPHPLYKRQFAAERIIFNLGKKHRKRLVTYVVGCGIPYGGPEGIFEPFFLKAWMNSRELEVYGNGENIIPTIHIKDLSKIVQAVFEESPGSRYIVAKDHSVSTLGEVITAISKVFGTGEIRHLSDTELLRVTQTPRVHVDQLMMDMIINTPTLDEELAIPWRCEGGIIDNIEKLAQEYVKAKNFKPLRICILGPPFVGKTTYAIALARYYGLHYIHVTPVLYEAYMRLRTPIKALEQLRHIEELEKKAHRMKAEGEKSRQPLPPPPPPPQPLLATATSQDVPDDQLSVGTIPPSDGVIPTDIVEPTVSRSLLPTASATEASEVPQEDTSISSEVGLIESLPEEVQHRYPFCPPLKWANKRELEEMAKKSRTRVEGIYYIVTKYLRQKLLSKPCRNQGFVLDGYPNTFSQADALFANPSDKERDPCHPTYDPLVSPHHVIYLEGSNALVTHRYRTMLEEEGLTLDKIDDYADPDGMTLNIEEEVNRRRLAQGHKKLTTAVEREDEKKEEGKQDIDLKITWVKPPETPERRLRRRLEYHRSVMAPKEAENIVEKTFEPYSYLVTENEPTMIDAELWPRKPLAKAELDPLEQNVLTYFDLRELCPFTVNMDRDKSQHLYPGGPQKYTFKQLLKRISKSPTGDFVRRTRSLLDEQDGDEKFIESLQREAEDLNAFNANLRKEAAKVLDENERIIWHQWLMLLKKENKERQMVKSMARRNYLLRYVLPKVSECLVIYGQRRPADPIDFLAEYILRDAGVNYDGIVR</sequence>
<accession>A0ABR4Q4R1</accession>
<dbReference type="InterPro" id="IPR007858">
    <property type="entry name" value="Dpy-30_motif"/>
</dbReference>
<dbReference type="EMBL" id="JAKROA010000011">
    <property type="protein sequence ID" value="KAL5104640.1"/>
    <property type="molecule type" value="Genomic_DNA"/>
</dbReference>
<reference evidence="6 7" key="1">
    <citation type="journal article" date="2022" name="Front. Cell. Infect. Microbiol.">
        <title>The Genomes of Two Strains of Taenia crassiceps the Animal Model for the Study of Human Cysticercosis.</title>
        <authorList>
            <person name="Bobes R.J."/>
            <person name="Estrada K."/>
            <person name="Rios-Valencia D.G."/>
            <person name="Calderon-Gallegos A."/>
            <person name="de la Torre P."/>
            <person name="Carrero J.C."/>
            <person name="Sanchez-Flores A."/>
            <person name="Laclette J.P."/>
        </authorList>
    </citation>
    <scope>NUCLEOTIDE SEQUENCE [LARGE SCALE GENOMIC DNA]</scope>
    <source>
        <strain evidence="6">WFUcys</strain>
    </source>
</reference>
<name>A0ABR4Q4R1_9CEST</name>
<gene>
    <name evidence="6" type="ORF">TcWFU_002957</name>
</gene>
<dbReference type="SUPFAM" id="SSF52540">
    <property type="entry name" value="P-loop containing nucleoside triphosphate hydrolases"/>
    <property type="match status" value="1"/>
</dbReference>
<protein>
    <submittedName>
        <fullName evidence="6">Adenylate kinase 7</fullName>
    </submittedName>
</protein>
<dbReference type="InterPro" id="IPR027417">
    <property type="entry name" value="P-loop_NTPase"/>
</dbReference>
<feature type="region of interest" description="Disordered" evidence="5">
    <location>
        <begin position="439"/>
        <end position="490"/>
    </location>
</feature>
<feature type="coiled-coil region" evidence="4">
    <location>
        <begin position="849"/>
        <end position="876"/>
    </location>
</feature>
<dbReference type="CDD" id="cd22967">
    <property type="entry name" value="DD_AK7"/>
    <property type="match status" value="1"/>
</dbReference>
<dbReference type="InterPro" id="IPR000850">
    <property type="entry name" value="Adenylat/UMP-CMP_kin"/>
</dbReference>
<dbReference type="GO" id="GO:0016301">
    <property type="term" value="F:kinase activity"/>
    <property type="evidence" value="ECO:0007669"/>
    <property type="project" value="UniProtKB-KW"/>
</dbReference>
<dbReference type="SUPFAM" id="SSF51735">
    <property type="entry name" value="NAD(P)-binding Rossmann-fold domains"/>
    <property type="match status" value="1"/>
</dbReference>
<evidence type="ECO:0000313" key="6">
    <source>
        <dbReference type="EMBL" id="KAL5104640.1"/>
    </source>
</evidence>
<evidence type="ECO:0000313" key="7">
    <source>
        <dbReference type="Proteomes" id="UP001651158"/>
    </source>
</evidence>
<keyword evidence="2" id="KW-0547">Nucleotide-binding</keyword>
<proteinExistence type="predicted"/>
<keyword evidence="1" id="KW-0808">Transferase</keyword>
<evidence type="ECO:0000256" key="3">
    <source>
        <dbReference type="ARBA" id="ARBA00022777"/>
    </source>
</evidence>
<dbReference type="Proteomes" id="UP001651158">
    <property type="component" value="Unassembled WGS sequence"/>
</dbReference>
<keyword evidence="3 6" id="KW-0418">Kinase</keyword>
<dbReference type="InterPro" id="IPR036291">
    <property type="entry name" value="NAD(P)-bd_dom_sf"/>
</dbReference>
<feature type="compositionally biased region" description="Acidic residues" evidence="5">
    <location>
        <begin position="58"/>
        <end position="71"/>
    </location>
</feature>
<evidence type="ECO:0000256" key="5">
    <source>
        <dbReference type="SAM" id="MobiDB-lite"/>
    </source>
</evidence>
<comment type="caution">
    <text evidence="6">The sequence shown here is derived from an EMBL/GenBank/DDBJ whole genome shotgun (WGS) entry which is preliminary data.</text>
</comment>
<dbReference type="Gene3D" id="3.40.50.720">
    <property type="entry name" value="NAD(P)-binding Rossmann-like Domain"/>
    <property type="match status" value="1"/>
</dbReference>
<feature type="compositionally biased region" description="Basic and acidic residues" evidence="5">
    <location>
        <begin position="439"/>
        <end position="450"/>
    </location>
</feature>
<feature type="region of interest" description="Disordered" evidence="5">
    <location>
        <begin position="55"/>
        <end position="80"/>
    </location>
</feature>
<dbReference type="Gene3D" id="1.20.890.10">
    <property type="entry name" value="cAMP-dependent protein kinase regulatory subunit, dimerization-anchoring domain"/>
    <property type="match status" value="1"/>
</dbReference>
<feature type="compositionally biased region" description="Pro residues" evidence="5">
    <location>
        <begin position="452"/>
        <end position="462"/>
    </location>
</feature>
<evidence type="ECO:0000256" key="4">
    <source>
        <dbReference type="SAM" id="Coils"/>
    </source>
</evidence>
<dbReference type="InterPro" id="IPR047499">
    <property type="entry name" value="DD_AK7"/>
</dbReference>
<keyword evidence="4" id="KW-0175">Coiled coil</keyword>
<evidence type="ECO:0000256" key="2">
    <source>
        <dbReference type="ARBA" id="ARBA00022741"/>
    </source>
</evidence>
<organism evidence="6 7">
    <name type="scientific">Taenia crassiceps</name>
    <dbReference type="NCBI Taxonomy" id="6207"/>
    <lineage>
        <taxon>Eukaryota</taxon>
        <taxon>Metazoa</taxon>
        <taxon>Spiralia</taxon>
        <taxon>Lophotrochozoa</taxon>
        <taxon>Platyhelminthes</taxon>
        <taxon>Cestoda</taxon>
        <taxon>Eucestoda</taxon>
        <taxon>Cyclophyllidea</taxon>
        <taxon>Taeniidae</taxon>
        <taxon>Taenia</taxon>
    </lineage>
</organism>